<evidence type="ECO:0000256" key="3">
    <source>
        <dbReference type="SAM" id="MobiDB-lite"/>
    </source>
</evidence>
<dbReference type="InterPro" id="IPR011990">
    <property type="entry name" value="TPR-like_helical_dom_sf"/>
</dbReference>
<dbReference type="AlphaFoldDB" id="A0A2C9LIA2"/>
<dbReference type="PANTHER" id="PTHR45641:SF19">
    <property type="entry name" value="NEPHROCYSTIN-3"/>
    <property type="match status" value="1"/>
</dbReference>
<keyword evidence="1" id="KW-0677">Repeat</keyword>
<dbReference type="Proteomes" id="UP000076420">
    <property type="component" value="Unassembled WGS sequence"/>
</dbReference>
<protein>
    <submittedName>
        <fullName evidence="4">Uncharacterized protein</fullName>
    </submittedName>
</protein>
<dbReference type="EnsemblMetazoa" id="BGLB031492-RA">
    <property type="protein sequence ID" value="BGLB031492-PA"/>
    <property type="gene ID" value="BGLB031492"/>
</dbReference>
<dbReference type="Pfam" id="PF13424">
    <property type="entry name" value="TPR_12"/>
    <property type="match status" value="1"/>
</dbReference>
<dbReference type="SUPFAM" id="SSF48452">
    <property type="entry name" value="TPR-like"/>
    <property type="match status" value="1"/>
</dbReference>
<reference evidence="4" key="1">
    <citation type="submission" date="2020-05" db="UniProtKB">
        <authorList>
            <consortium name="EnsemblMetazoa"/>
        </authorList>
    </citation>
    <scope>IDENTIFICATION</scope>
    <source>
        <strain evidence="4">BB02</strain>
    </source>
</reference>
<evidence type="ECO:0000256" key="2">
    <source>
        <dbReference type="ARBA" id="ARBA00022803"/>
    </source>
</evidence>
<feature type="region of interest" description="Disordered" evidence="3">
    <location>
        <begin position="665"/>
        <end position="684"/>
    </location>
</feature>
<evidence type="ECO:0000313" key="4">
    <source>
        <dbReference type="EnsemblMetazoa" id="BGLB031492-PA"/>
    </source>
</evidence>
<dbReference type="KEGG" id="bgt:106052474"/>
<organism evidence="4 5">
    <name type="scientific">Biomphalaria glabrata</name>
    <name type="common">Bloodfluke planorb</name>
    <name type="synonym">Freshwater snail</name>
    <dbReference type="NCBI Taxonomy" id="6526"/>
    <lineage>
        <taxon>Eukaryota</taxon>
        <taxon>Metazoa</taxon>
        <taxon>Spiralia</taxon>
        <taxon>Lophotrochozoa</taxon>
        <taxon>Mollusca</taxon>
        <taxon>Gastropoda</taxon>
        <taxon>Heterobranchia</taxon>
        <taxon>Euthyneura</taxon>
        <taxon>Panpulmonata</taxon>
        <taxon>Hygrophila</taxon>
        <taxon>Lymnaeoidea</taxon>
        <taxon>Planorbidae</taxon>
        <taxon>Biomphalaria</taxon>
    </lineage>
</organism>
<accession>A0A2C9LIA2</accession>
<gene>
    <name evidence="4" type="primary">106052474</name>
</gene>
<sequence>MQTIVMKPLHKISPRRADLPNALTYVESAIETLQCYGPTFFYKLALWKKAKLLEDLGDHCQALEYFRKAKEESHLLRLRVESDDILQVTELQMEEESLLAEIQETIPLIFSGNNVQAKEKLMMLYETINDRYDNHPEFAAILNGIGLIIQRGTKDMSEAFKWYYRSFKERLHIQNICPQNMVATMNNMAMILCRQGDPDAGEKYLRRSLAILEKIGRKQYYTALTLTHLSEVKVKQGDYFEAYKVTIEAEQILRETSKNHDFRLKINMSLVHHILVLSHTNSSSCAVTSTSTVEDSVKCLIQLGSSVKQYLSDDGHHFLMSAYEHALLLNWRDSEDTYQMYRKDLLDHIQKHTLLRDVLLKKDASQFPSSLLKEHRHIVDYIRDTEYAQLDFLKLFSYLSEACPMCRNIVATPSEQLWRKEIEKLSYDRETFRNVLSPMPTSHESFEHLRLSVSEVSEQSVESGSQSSANQVEMSVMSPSVMQDPLHISKVINPSEMPDHQDSFNGTNLSEQGDKNSLKILNPSKMPDHQDSFNGTNLSEMQGDKNILKIINPSEMPGHMDTVTIVSPSDVYGLGIAEITSSSLAYNSWEVISSFQSQKSNEPDKMNVLNANVAKNEFPNANNPRTRRASSFSSLDMNDLSFTVLDLSSSFVDITTAMPSAIECVDNPSGDSNNSSSFDDVVNT</sequence>
<dbReference type="VEuPathDB" id="VectorBase:BGLAX_029865"/>
<evidence type="ECO:0000313" key="5">
    <source>
        <dbReference type="Proteomes" id="UP000076420"/>
    </source>
</evidence>
<dbReference type="PANTHER" id="PTHR45641">
    <property type="entry name" value="TETRATRICOPEPTIDE REPEAT PROTEIN (AFU_ORTHOLOGUE AFUA_6G03870)"/>
    <property type="match status" value="1"/>
</dbReference>
<proteinExistence type="predicted"/>
<name>A0A2C9LIA2_BIOGL</name>
<dbReference type="VEuPathDB" id="VectorBase:BGLB031492"/>
<dbReference type="Gene3D" id="1.25.40.10">
    <property type="entry name" value="Tetratricopeptide repeat domain"/>
    <property type="match status" value="1"/>
</dbReference>
<keyword evidence="2" id="KW-0802">TPR repeat</keyword>
<evidence type="ECO:0000256" key="1">
    <source>
        <dbReference type="ARBA" id="ARBA00022737"/>
    </source>
</evidence>